<accession>A0A850ND70</accession>
<dbReference type="Proteomes" id="UP000558089">
    <property type="component" value="Unassembled WGS sequence"/>
</dbReference>
<dbReference type="EMBL" id="WYET01000003">
    <property type="protein sequence ID" value="NVN17914.1"/>
    <property type="molecule type" value="Genomic_DNA"/>
</dbReference>
<keyword evidence="3" id="KW-1185">Reference proteome</keyword>
<proteinExistence type="predicted"/>
<comment type="caution">
    <text evidence="2">The sequence shown here is derived from an EMBL/GenBank/DDBJ whole genome shotgun (WGS) entry which is preliminary data.</text>
</comment>
<feature type="chain" id="PRO_5032385274" evidence="1">
    <location>
        <begin position="18"/>
        <end position="223"/>
    </location>
</feature>
<name>A0A850ND70_9FLAO</name>
<gene>
    <name evidence="2" type="ORF">GUA46_06140</name>
</gene>
<reference evidence="2 3" key="1">
    <citation type="submission" date="2020-01" db="EMBL/GenBank/DDBJ databases">
        <title>Draft Genome Analysis of Muricauda sp. HICW Isolated from coastal seawater of PR China.</title>
        <authorList>
            <person name="Chen M.-X."/>
        </authorList>
    </citation>
    <scope>NUCLEOTIDE SEQUENCE [LARGE SCALE GENOMIC DNA]</scope>
    <source>
        <strain evidence="2 3">HICW</strain>
    </source>
</reference>
<protein>
    <submittedName>
        <fullName evidence="2">Uncharacterized protein</fullName>
    </submittedName>
</protein>
<evidence type="ECO:0000313" key="2">
    <source>
        <dbReference type="EMBL" id="NVN17914.1"/>
    </source>
</evidence>
<sequence length="223" mass="25389">MKKILLSILFLSANVFGQNSHKMGFQESTPYISDYPEGIYLTKEDFIKKTPSPTTKVYPVSLYGREELPKIMKVHNCYFFDRSNSKKIKNAFAISFEGGLYFQIKAILKNRNKEDKAQSSNQANSFVRTIMGGENYLYTEAELENKWAAGAAANLGAAGGTIYPELINRKGIVWDFKNTEFNIFKSCKDYNEFIGDKLLTAVQNCEEHQPDMLEVREAISEIK</sequence>
<dbReference type="RefSeq" id="WP_176619744.1">
    <property type="nucleotide sequence ID" value="NZ_WYET01000003.1"/>
</dbReference>
<dbReference type="AlphaFoldDB" id="A0A850ND70"/>
<keyword evidence="1" id="KW-0732">Signal</keyword>
<evidence type="ECO:0000313" key="3">
    <source>
        <dbReference type="Proteomes" id="UP000558089"/>
    </source>
</evidence>
<organism evidence="2 3">
    <name type="scientific">Flagellimonas chongwuensis</name>
    <dbReference type="NCBI Taxonomy" id="2697365"/>
    <lineage>
        <taxon>Bacteria</taxon>
        <taxon>Pseudomonadati</taxon>
        <taxon>Bacteroidota</taxon>
        <taxon>Flavobacteriia</taxon>
        <taxon>Flavobacteriales</taxon>
        <taxon>Flavobacteriaceae</taxon>
        <taxon>Flagellimonas</taxon>
    </lineage>
</organism>
<feature type="signal peptide" evidence="1">
    <location>
        <begin position="1"/>
        <end position="17"/>
    </location>
</feature>
<evidence type="ECO:0000256" key="1">
    <source>
        <dbReference type="SAM" id="SignalP"/>
    </source>
</evidence>